<evidence type="ECO:0000313" key="14">
    <source>
        <dbReference type="Proteomes" id="UP001412239"/>
    </source>
</evidence>
<evidence type="ECO:0000256" key="5">
    <source>
        <dbReference type="ARBA" id="ARBA00022729"/>
    </source>
</evidence>
<keyword evidence="8" id="KW-0326">Glycosidase</keyword>
<keyword evidence="4" id="KW-0964">Secreted</keyword>
<evidence type="ECO:0000256" key="6">
    <source>
        <dbReference type="ARBA" id="ARBA00022801"/>
    </source>
</evidence>
<feature type="region of interest" description="Disordered" evidence="11">
    <location>
        <begin position="58"/>
        <end position="130"/>
    </location>
</feature>
<dbReference type="GO" id="GO:0000272">
    <property type="term" value="P:polysaccharide catabolic process"/>
    <property type="evidence" value="ECO:0007669"/>
    <property type="project" value="UniProtKB-KW"/>
</dbReference>
<feature type="compositionally biased region" description="Basic and acidic residues" evidence="11">
    <location>
        <begin position="114"/>
        <end position="128"/>
    </location>
</feature>
<evidence type="ECO:0000256" key="12">
    <source>
        <dbReference type="SAM" id="SignalP"/>
    </source>
</evidence>
<dbReference type="InterPro" id="IPR005556">
    <property type="entry name" value="SUN"/>
</dbReference>
<keyword evidence="9" id="KW-0961">Cell wall biogenesis/degradation</keyword>
<feature type="compositionally biased region" description="Basic and acidic residues" evidence="11">
    <location>
        <begin position="89"/>
        <end position="105"/>
    </location>
</feature>
<keyword evidence="7" id="KW-0119">Carbohydrate metabolism</keyword>
<keyword evidence="6" id="KW-0378">Hydrolase</keyword>
<evidence type="ECO:0000256" key="7">
    <source>
        <dbReference type="ARBA" id="ARBA00023277"/>
    </source>
</evidence>
<dbReference type="GO" id="GO:0009986">
    <property type="term" value="C:cell surface"/>
    <property type="evidence" value="ECO:0007669"/>
    <property type="project" value="TreeGrafter"/>
</dbReference>
<dbReference type="AlphaFoldDB" id="A0A292Q4Q9"/>
<keyword evidence="10" id="KW-0624">Polysaccharide degradation</keyword>
<organism evidence="13 14">
    <name type="scientific">Tuber aestivum</name>
    <name type="common">summer truffle</name>
    <dbReference type="NCBI Taxonomy" id="59557"/>
    <lineage>
        <taxon>Eukaryota</taxon>
        <taxon>Fungi</taxon>
        <taxon>Dikarya</taxon>
        <taxon>Ascomycota</taxon>
        <taxon>Pezizomycotina</taxon>
        <taxon>Pezizomycetes</taxon>
        <taxon>Pezizales</taxon>
        <taxon>Tuberaceae</taxon>
        <taxon>Tuber</taxon>
    </lineage>
</organism>
<evidence type="ECO:0000256" key="10">
    <source>
        <dbReference type="ARBA" id="ARBA00023326"/>
    </source>
</evidence>
<evidence type="ECO:0000256" key="1">
    <source>
        <dbReference type="ARBA" id="ARBA00004191"/>
    </source>
</evidence>
<feature type="chain" id="PRO_5012132260" evidence="12">
    <location>
        <begin position="24"/>
        <end position="384"/>
    </location>
</feature>
<evidence type="ECO:0000256" key="11">
    <source>
        <dbReference type="SAM" id="MobiDB-lite"/>
    </source>
</evidence>
<evidence type="ECO:0000256" key="3">
    <source>
        <dbReference type="ARBA" id="ARBA00022512"/>
    </source>
</evidence>
<accession>A0A292Q4Q9</accession>
<dbReference type="PANTHER" id="PTHR31316:SF0">
    <property type="entry name" value="SECRETED BETA-GLUCOSIDASE SIM1-RELATED"/>
    <property type="match status" value="1"/>
</dbReference>
<dbReference type="PANTHER" id="PTHR31316">
    <property type="entry name" value="BETA-GLUCOSIDASE-LIKE PROTEIN NCA3, MITOCHONDRIAL-RELATED"/>
    <property type="match status" value="1"/>
</dbReference>
<protein>
    <submittedName>
        <fullName evidence="13">Uncharacterized protein</fullName>
    </submittedName>
</protein>
<comment type="subcellular location">
    <subcellularLocation>
        <location evidence="1">Secreted</location>
        <location evidence="1">Cell wall</location>
    </subcellularLocation>
</comment>
<name>A0A292Q4Q9_9PEZI</name>
<dbReference type="EMBL" id="LN890962">
    <property type="protein sequence ID" value="CUS14071.1"/>
    <property type="molecule type" value="Genomic_DNA"/>
</dbReference>
<evidence type="ECO:0000256" key="2">
    <source>
        <dbReference type="ARBA" id="ARBA00010579"/>
    </source>
</evidence>
<keyword evidence="5 12" id="KW-0732">Signal</keyword>
<dbReference type="InterPro" id="IPR051526">
    <property type="entry name" value="Beta-Glucosidase_SUN"/>
</dbReference>
<keyword evidence="14" id="KW-1185">Reference proteome</keyword>
<dbReference type="Proteomes" id="UP001412239">
    <property type="component" value="Unassembled WGS sequence"/>
</dbReference>
<keyword evidence="3" id="KW-0134">Cell wall</keyword>
<proteinExistence type="inferred from homology"/>
<dbReference type="Pfam" id="PF03856">
    <property type="entry name" value="SUN"/>
    <property type="match status" value="1"/>
</dbReference>
<evidence type="ECO:0000256" key="4">
    <source>
        <dbReference type="ARBA" id="ARBA00022525"/>
    </source>
</evidence>
<dbReference type="GO" id="GO:0016798">
    <property type="term" value="F:hydrolase activity, acting on glycosyl bonds"/>
    <property type="evidence" value="ECO:0007669"/>
    <property type="project" value="UniProtKB-KW"/>
</dbReference>
<gene>
    <name evidence="13" type="ORF">GSTUAT00001801001</name>
</gene>
<reference evidence="13" key="1">
    <citation type="submission" date="2015-10" db="EMBL/GenBank/DDBJ databases">
        <authorList>
            <person name="Regsiter A."/>
            <person name="william w."/>
        </authorList>
    </citation>
    <scope>NUCLEOTIDE SEQUENCE</scope>
    <source>
        <strain evidence="13">Montdore</strain>
    </source>
</reference>
<evidence type="ECO:0000256" key="8">
    <source>
        <dbReference type="ARBA" id="ARBA00023295"/>
    </source>
</evidence>
<comment type="similarity">
    <text evidence="2">Belongs to the SUN family.</text>
</comment>
<sequence length="384" mass="40637">MGFSASLVLFVLALAGSSTLAAAQPHGKHARVHGRHARALKERYMVTELTTVWTTIQSTPSSYPLPTAGGSPPEVKDIKVDAPTPTNPPKKDDKKDDKDKKKDTSDSDTSNTNKGHDSNENTGREFKDGAIPCSKFPSDYGAMELPWHTKDGWSGIQYNGGNADNEGVCKEGSLCSYACPPGFSKAQWPSDQPASGESHGGLLCKGGVLTLTRPDCKYLCEPGAGGISVKNELSKVVAVCRTDYPGSENMVVPLQCDPGTEKPLTAPDADSPTAYKWKGGATSAQYYVNNAGVSVKEGCLWGKEGGEVGNWAPYIFGAGKKGGKIWISVSKNPNNSKPANFNVSIVGGVGGKKCECIMGVCQDGGAGCTVTVEPGQKAYYRMWE</sequence>
<evidence type="ECO:0000256" key="9">
    <source>
        <dbReference type="ARBA" id="ARBA00023316"/>
    </source>
</evidence>
<evidence type="ECO:0000313" key="13">
    <source>
        <dbReference type="EMBL" id="CUS14071.1"/>
    </source>
</evidence>
<dbReference type="GO" id="GO:0009277">
    <property type="term" value="C:fungal-type cell wall"/>
    <property type="evidence" value="ECO:0007669"/>
    <property type="project" value="TreeGrafter"/>
</dbReference>
<dbReference type="GO" id="GO:0031505">
    <property type="term" value="P:fungal-type cell wall organization"/>
    <property type="evidence" value="ECO:0007669"/>
    <property type="project" value="TreeGrafter"/>
</dbReference>
<feature type="signal peptide" evidence="12">
    <location>
        <begin position="1"/>
        <end position="23"/>
    </location>
</feature>